<reference evidence="1" key="2">
    <citation type="submission" date="2021-01" db="EMBL/GenBank/DDBJ databases">
        <authorList>
            <person name="Schikora-Tamarit M.A."/>
        </authorList>
    </citation>
    <scope>NUCLEOTIDE SEQUENCE</scope>
    <source>
        <strain evidence="1">NCAIM Y.01608</strain>
    </source>
</reference>
<accession>A0A9P8T0H3</accession>
<organism evidence="1 2">
    <name type="scientific">Ogataea polymorpha</name>
    <dbReference type="NCBI Taxonomy" id="460523"/>
    <lineage>
        <taxon>Eukaryota</taxon>
        <taxon>Fungi</taxon>
        <taxon>Dikarya</taxon>
        <taxon>Ascomycota</taxon>
        <taxon>Saccharomycotina</taxon>
        <taxon>Pichiomycetes</taxon>
        <taxon>Pichiales</taxon>
        <taxon>Pichiaceae</taxon>
        <taxon>Ogataea</taxon>
    </lineage>
</organism>
<protein>
    <submittedName>
        <fullName evidence="1">Uncharacterized protein</fullName>
    </submittedName>
</protein>
<sequence>MAKKLSKLEQLVERYGKRGNLERRIRNLDARTNKTISDRKYIEKLTADLSYWQAQETKDEPDEGPKRDIKLFKNSLYYDEELNPAGITPPGGLEQKGESKVPGNVELKYPLPQDERPRFWHIHQFSTMNVILGIVVLSAHFSLAKSLSTSSTAWARTLSWNLAFCSSDCTLEMTVDASCSCSCCLTWASYLTHESKTDLASDATATFCFNSKASASRAAVSLDISKRALVVETTSFKLETWSILVLTAFTWSALAWFNSPTTWSVLFLAISPYRGATVLEISAMNPRKVTSKIDSSLTTYNSDEMA</sequence>
<evidence type="ECO:0000313" key="2">
    <source>
        <dbReference type="Proteomes" id="UP000788993"/>
    </source>
</evidence>
<evidence type="ECO:0000313" key="1">
    <source>
        <dbReference type="EMBL" id="KAH3660606.1"/>
    </source>
</evidence>
<name>A0A9P8T0H3_9ASCO</name>
<proteinExistence type="predicted"/>
<dbReference type="EMBL" id="JAEUBD010001468">
    <property type="protein sequence ID" value="KAH3660606.1"/>
    <property type="molecule type" value="Genomic_DNA"/>
</dbReference>
<comment type="caution">
    <text evidence="1">The sequence shown here is derived from an EMBL/GenBank/DDBJ whole genome shotgun (WGS) entry which is preliminary data.</text>
</comment>
<reference evidence="1" key="1">
    <citation type="journal article" date="2021" name="Open Biol.">
        <title>Shared evolutionary footprints suggest mitochondrial oxidative damage underlies multiple complex I losses in fungi.</title>
        <authorList>
            <person name="Schikora-Tamarit M.A."/>
            <person name="Marcet-Houben M."/>
            <person name="Nosek J."/>
            <person name="Gabaldon T."/>
        </authorList>
    </citation>
    <scope>NUCLEOTIDE SEQUENCE</scope>
    <source>
        <strain evidence="1">NCAIM Y.01608</strain>
    </source>
</reference>
<dbReference type="Proteomes" id="UP000788993">
    <property type="component" value="Unassembled WGS sequence"/>
</dbReference>
<dbReference type="AlphaFoldDB" id="A0A9P8T0H3"/>
<keyword evidence="2" id="KW-1185">Reference proteome</keyword>
<gene>
    <name evidence="1" type="ORF">OGATHE_004938</name>
</gene>